<dbReference type="AlphaFoldDB" id="E6Q846"/>
<organism evidence="11">
    <name type="scientific">mine drainage metagenome</name>
    <dbReference type="NCBI Taxonomy" id="410659"/>
    <lineage>
        <taxon>unclassified sequences</taxon>
        <taxon>metagenomes</taxon>
        <taxon>ecological metagenomes</taxon>
    </lineage>
</organism>
<evidence type="ECO:0000256" key="3">
    <source>
        <dbReference type="ARBA" id="ARBA00022605"/>
    </source>
</evidence>
<dbReference type="GO" id="GO:0016829">
    <property type="term" value="F:lyase activity"/>
    <property type="evidence" value="ECO:0007669"/>
    <property type="project" value="UniProtKB-KW"/>
</dbReference>
<accession>E6Q846</accession>
<sequence length="203" mass="21989">MPPRIVAIDYGGGNIGSLVGALRRRGIEPIVTDDRQTVLEADAAFFPGDGAFAATMQALRERGLDTAIYERIERGGPYFGICVGMQVLFERSSEFDGANGLGILRGEVGRFEGAPRLPHMGWNRIEPIEKAHPLLADLGEEEYAYFLHSYRALPGADCIATATHGERFAAIVARGAAVGTQFHPEKSQRTGEKILDAFLASLN</sequence>
<keyword evidence="4" id="KW-0378">Hydrolase</keyword>
<dbReference type="CDD" id="cd01748">
    <property type="entry name" value="GATase1_IGP_Synthase"/>
    <property type="match status" value="1"/>
</dbReference>
<comment type="catalytic activity">
    <reaction evidence="8">
        <text>5-[(5-phospho-1-deoxy-D-ribulos-1-ylimino)methylamino]-1-(5-phospho-beta-D-ribosyl)imidazole-4-carboxamide + L-glutamine = D-erythro-1-(imidazol-4-yl)glycerol 3-phosphate + 5-amino-1-(5-phospho-beta-D-ribosyl)imidazole-4-carboxamide + L-glutamate + H(+)</text>
        <dbReference type="Rhea" id="RHEA:24793"/>
        <dbReference type="ChEBI" id="CHEBI:15378"/>
        <dbReference type="ChEBI" id="CHEBI:29985"/>
        <dbReference type="ChEBI" id="CHEBI:58278"/>
        <dbReference type="ChEBI" id="CHEBI:58359"/>
        <dbReference type="ChEBI" id="CHEBI:58475"/>
        <dbReference type="ChEBI" id="CHEBI:58525"/>
        <dbReference type="EC" id="4.3.2.10"/>
    </reaction>
</comment>
<evidence type="ECO:0000256" key="5">
    <source>
        <dbReference type="ARBA" id="ARBA00022962"/>
    </source>
</evidence>
<dbReference type="GO" id="GO:0004359">
    <property type="term" value="F:glutaminase activity"/>
    <property type="evidence" value="ECO:0007669"/>
    <property type="project" value="UniProtKB-EC"/>
</dbReference>
<evidence type="ECO:0000256" key="9">
    <source>
        <dbReference type="ARBA" id="ARBA00049534"/>
    </source>
</evidence>
<evidence type="ECO:0000256" key="8">
    <source>
        <dbReference type="ARBA" id="ARBA00047838"/>
    </source>
</evidence>
<dbReference type="Pfam" id="PF00117">
    <property type="entry name" value="GATase"/>
    <property type="match status" value="1"/>
</dbReference>
<evidence type="ECO:0000256" key="7">
    <source>
        <dbReference type="ARBA" id="ARBA00023239"/>
    </source>
</evidence>
<keyword evidence="11" id="KW-0328">Glycosyltransferase</keyword>
<keyword evidence="5" id="KW-0315">Glutamine amidotransferase</keyword>
<dbReference type="NCBIfam" id="TIGR01855">
    <property type="entry name" value="IMP_synth_hisH"/>
    <property type="match status" value="1"/>
</dbReference>
<proteinExistence type="inferred from homology"/>
<dbReference type="GO" id="GO:0000107">
    <property type="term" value="F:imidazoleglycerol-phosphate synthase activity"/>
    <property type="evidence" value="ECO:0007669"/>
    <property type="project" value="TreeGrafter"/>
</dbReference>
<dbReference type="HAMAP" id="MF_00278">
    <property type="entry name" value="HisH"/>
    <property type="match status" value="1"/>
</dbReference>
<comment type="pathway">
    <text evidence="1">Amino-acid biosynthesis; L-histidine biosynthesis; L-histidine from 5-phospho-alpha-D-ribose 1-diphosphate: step 5/9.</text>
</comment>
<evidence type="ECO:0000256" key="4">
    <source>
        <dbReference type="ARBA" id="ARBA00022801"/>
    </source>
</evidence>
<keyword evidence="6" id="KW-0368">Histidine biosynthesis</keyword>
<reference evidence="11" key="1">
    <citation type="submission" date="2009-10" db="EMBL/GenBank/DDBJ databases">
        <title>Diversity of trophic interactions inside an arsenic-rich microbial ecosystem.</title>
        <authorList>
            <person name="Bertin P.N."/>
            <person name="Heinrich-Salmeron A."/>
            <person name="Pelletier E."/>
            <person name="Goulhen-Chollet F."/>
            <person name="Arsene-Ploetze F."/>
            <person name="Gallien S."/>
            <person name="Calteau A."/>
            <person name="Vallenet D."/>
            <person name="Casiot C."/>
            <person name="Chane-Woon-Ming B."/>
            <person name="Giloteaux L."/>
            <person name="Barakat M."/>
            <person name="Bonnefoy V."/>
            <person name="Bruneel O."/>
            <person name="Chandler M."/>
            <person name="Cleiss J."/>
            <person name="Duran R."/>
            <person name="Elbaz-Poulichet F."/>
            <person name="Fonknechten N."/>
            <person name="Lauga B."/>
            <person name="Mornico D."/>
            <person name="Ortet P."/>
            <person name="Schaeffer C."/>
            <person name="Siguier P."/>
            <person name="Alexander Thil Smith A."/>
            <person name="Van Dorsselaer A."/>
            <person name="Weissenbach J."/>
            <person name="Medigue C."/>
            <person name="Le Paslier D."/>
        </authorList>
    </citation>
    <scope>NUCLEOTIDE SEQUENCE</scope>
</reference>
<dbReference type="UniPathway" id="UPA00031">
    <property type="reaction ID" value="UER00010"/>
</dbReference>
<evidence type="ECO:0000256" key="2">
    <source>
        <dbReference type="ARBA" id="ARBA00011152"/>
    </source>
</evidence>
<dbReference type="PANTHER" id="PTHR42701:SF1">
    <property type="entry name" value="IMIDAZOLE GLYCEROL PHOSPHATE SYNTHASE SUBUNIT HISH"/>
    <property type="match status" value="1"/>
</dbReference>
<comment type="subunit">
    <text evidence="2">Heterodimer of HisH and HisF.</text>
</comment>
<dbReference type="GO" id="GO:0000105">
    <property type="term" value="P:L-histidine biosynthetic process"/>
    <property type="evidence" value="ECO:0007669"/>
    <property type="project" value="UniProtKB-UniPathway"/>
</dbReference>
<dbReference type="EMBL" id="CABO01000060">
    <property type="protein sequence ID" value="CBI03372.1"/>
    <property type="molecule type" value="Genomic_DNA"/>
</dbReference>
<dbReference type="PROSITE" id="PS51273">
    <property type="entry name" value="GATASE_TYPE_1"/>
    <property type="match status" value="1"/>
</dbReference>
<evidence type="ECO:0000256" key="1">
    <source>
        <dbReference type="ARBA" id="ARBA00005091"/>
    </source>
</evidence>
<dbReference type="InterPro" id="IPR029062">
    <property type="entry name" value="Class_I_gatase-like"/>
</dbReference>
<feature type="domain" description="Glutamine amidotransferase" evidence="10">
    <location>
        <begin position="7"/>
        <end position="199"/>
    </location>
</feature>
<comment type="caution">
    <text evidence="11">The sequence shown here is derived from an EMBL/GenBank/DDBJ whole genome shotgun (WGS) entry which is preliminary data.</text>
</comment>
<dbReference type="PROSITE" id="PS51274">
    <property type="entry name" value="GATASE_COBBQ"/>
    <property type="match status" value="1"/>
</dbReference>
<dbReference type="PANTHER" id="PTHR42701">
    <property type="entry name" value="IMIDAZOLE GLYCEROL PHOSPHATE SYNTHASE SUBUNIT HISH"/>
    <property type="match status" value="1"/>
</dbReference>
<dbReference type="Gene3D" id="3.40.50.880">
    <property type="match status" value="1"/>
</dbReference>
<gene>
    <name evidence="11" type="primary">hisH</name>
    <name evidence="11" type="ORF">CARN4_1537</name>
</gene>
<comment type="catalytic activity">
    <reaction evidence="9">
        <text>L-glutamine + H2O = L-glutamate + NH4(+)</text>
        <dbReference type="Rhea" id="RHEA:15889"/>
        <dbReference type="ChEBI" id="CHEBI:15377"/>
        <dbReference type="ChEBI" id="CHEBI:28938"/>
        <dbReference type="ChEBI" id="CHEBI:29985"/>
        <dbReference type="ChEBI" id="CHEBI:58359"/>
        <dbReference type="EC" id="3.5.1.2"/>
    </reaction>
</comment>
<dbReference type="InterPro" id="IPR010139">
    <property type="entry name" value="Imidazole-glycPsynth_HisH"/>
</dbReference>
<keyword evidence="7" id="KW-0456">Lyase</keyword>
<keyword evidence="11" id="KW-0808">Transferase</keyword>
<keyword evidence="3" id="KW-0028">Amino-acid biosynthesis</keyword>
<evidence type="ECO:0000259" key="10">
    <source>
        <dbReference type="Pfam" id="PF00117"/>
    </source>
</evidence>
<evidence type="ECO:0000313" key="11">
    <source>
        <dbReference type="EMBL" id="CBI03372.1"/>
    </source>
</evidence>
<dbReference type="PIRSF" id="PIRSF000495">
    <property type="entry name" value="Amidotransf_hisH"/>
    <property type="match status" value="1"/>
</dbReference>
<dbReference type="EC" id="2.4.2.-" evidence="11"/>
<dbReference type="SUPFAM" id="SSF52317">
    <property type="entry name" value="Class I glutamine amidotransferase-like"/>
    <property type="match status" value="1"/>
</dbReference>
<protein>
    <submittedName>
        <fullName evidence="11">Amidotransferase (Glutaminase)</fullName>
        <ecNumber evidence="11">2.4.2.-</ecNumber>
    </submittedName>
</protein>
<evidence type="ECO:0000256" key="6">
    <source>
        <dbReference type="ARBA" id="ARBA00023102"/>
    </source>
</evidence>
<name>E6Q846_9ZZZZ</name>
<dbReference type="InterPro" id="IPR017926">
    <property type="entry name" value="GATASE"/>
</dbReference>